<dbReference type="GO" id="GO:0002181">
    <property type="term" value="P:cytoplasmic translation"/>
    <property type="evidence" value="ECO:0007669"/>
    <property type="project" value="TreeGrafter"/>
</dbReference>
<dbReference type="EMBL" id="LR933967">
    <property type="protein sequence ID" value="CAD7255566.1"/>
    <property type="molecule type" value="Genomic_DNA"/>
</dbReference>
<dbReference type="Proteomes" id="UP000677054">
    <property type="component" value="Unassembled WGS sequence"/>
</dbReference>
<dbReference type="PROSITE" id="PS00053">
    <property type="entry name" value="RIBOSOMAL_S8"/>
    <property type="match status" value="1"/>
</dbReference>
<dbReference type="Pfam" id="PF00347">
    <property type="entry name" value="Ribosomal_L6"/>
    <property type="match status" value="2"/>
</dbReference>
<dbReference type="EMBL" id="CAJPEV010034449">
    <property type="protein sequence ID" value="CAG0909494.1"/>
    <property type="molecule type" value="Genomic_DNA"/>
</dbReference>
<evidence type="ECO:0000256" key="7">
    <source>
        <dbReference type="RuleBase" id="RU003660"/>
    </source>
</evidence>
<dbReference type="InterPro" id="IPR036789">
    <property type="entry name" value="Ribosomal_uL6-like_a/b-dom_sf"/>
</dbReference>
<dbReference type="SUPFAM" id="SSF56047">
    <property type="entry name" value="Ribosomal protein S8"/>
    <property type="match status" value="1"/>
</dbReference>
<evidence type="ECO:0000259" key="9">
    <source>
        <dbReference type="Pfam" id="PF00347"/>
    </source>
</evidence>
<reference evidence="10" key="1">
    <citation type="submission" date="2020-11" db="EMBL/GenBank/DDBJ databases">
        <authorList>
            <person name="Tran Van P."/>
        </authorList>
    </citation>
    <scope>NUCLEOTIDE SEQUENCE</scope>
</reference>
<dbReference type="InterPro" id="IPR019906">
    <property type="entry name" value="Ribosomal_uL6_bac-type"/>
</dbReference>
<dbReference type="Gene3D" id="3.90.930.12">
    <property type="entry name" value="Ribosomal protein L6, alpha-beta domain"/>
    <property type="match status" value="2"/>
</dbReference>
<comment type="similarity">
    <text evidence="2 8">Belongs to the universal ribosomal protein uL6 family.</text>
</comment>
<evidence type="ECO:0000256" key="1">
    <source>
        <dbReference type="ARBA" id="ARBA00006471"/>
    </source>
</evidence>
<dbReference type="PANTHER" id="PTHR11655">
    <property type="entry name" value="60S/50S RIBOSOMAL PROTEIN L6/L9"/>
    <property type="match status" value="1"/>
</dbReference>
<dbReference type="InterPro" id="IPR035987">
    <property type="entry name" value="Ribosomal_uS8_sf"/>
</dbReference>
<evidence type="ECO:0000256" key="4">
    <source>
        <dbReference type="ARBA" id="ARBA00023274"/>
    </source>
</evidence>
<evidence type="ECO:0000256" key="5">
    <source>
        <dbReference type="ARBA" id="ARBA00035246"/>
    </source>
</evidence>
<comment type="similarity">
    <text evidence="1 7">Belongs to the universal ribosomal protein uS8 family.</text>
</comment>
<keyword evidence="4 7" id="KW-0687">Ribonucleoprotein</keyword>
<dbReference type="InterPro" id="IPR020040">
    <property type="entry name" value="Ribosomal_uL6_a/b-dom"/>
</dbReference>
<dbReference type="PANTHER" id="PTHR11655:SF14">
    <property type="entry name" value="LARGE RIBOSOMAL SUBUNIT PROTEIN UL6M"/>
    <property type="match status" value="1"/>
</dbReference>
<feature type="domain" description="Large ribosomal subunit protein uL6 alpha-beta" evidence="9">
    <location>
        <begin position="71"/>
        <end position="143"/>
    </location>
</feature>
<dbReference type="Pfam" id="PF00410">
    <property type="entry name" value="Ribosomal_S8"/>
    <property type="match status" value="1"/>
</dbReference>
<dbReference type="FunFam" id="3.30.1490.10:FF:000001">
    <property type="entry name" value="30S ribosomal protein S8"/>
    <property type="match status" value="1"/>
</dbReference>
<feature type="non-terminal residue" evidence="10">
    <location>
        <position position="1"/>
    </location>
</feature>
<dbReference type="PRINTS" id="PR00059">
    <property type="entry name" value="RIBOSOMALL6"/>
</dbReference>
<sequence length="200" mass="21287">YYAGRPVIEKIERVSRPGLRVYKGADNLPKVMNGLGVAIVTTPQGVMTDRKARATGVGGEMSRIAKSPVAIPAGVQVEIKEQLLTVKGKDATLTLQVHPSVGVKQDAGEISFQSVVPDSREALALTGTMRQLVNNMVQGVSKGFEKKLTLIGVGYKAQAQGSKLNLTVGYSHPVNIDMPQGVKVETPTPTEIVVKGADRQ</sequence>
<evidence type="ECO:0000313" key="11">
    <source>
        <dbReference type="Proteomes" id="UP000677054"/>
    </source>
</evidence>
<organism evidence="10">
    <name type="scientific">Darwinula stevensoni</name>
    <dbReference type="NCBI Taxonomy" id="69355"/>
    <lineage>
        <taxon>Eukaryota</taxon>
        <taxon>Metazoa</taxon>
        <taxon>Ecdysozoa</taxon>
        <taxon>Arthropoda</taxon>
        <taxon>Crustacea</taxon>
        <taxon>Oligostraca</taxon>
        <taxon>Ostracoda</taxon>
        <taxon>Podocopa</taxon>
        <taxon>Podocopida</taxon>
        <taxon>Darwinulocopina</taxon>
        <taxon>Darwinuloidea</taxon>
        <taxon>Darwinulidae</taxon>
        <taxon>Darwinula</taxon>
    </lineage>
</organism>
<feature type="non-terminal residue" evidence="10">
    <location>
        <position position="200"/>
    </location>
</feature>
<gene>
    <name evidence="10" type="ORF">DSTB1V02_LOCUS15311</name>
</gene>
<dbReference type="GO" id="GO:0022625">
    <property type="term" value="C:cytosolic large ribosomal subunit"/>
    <property type="evidence" value="ECO:0007669"/>
    <property type="project" value="TreeGrafter"/>
</dbReference>
<evidence type="ECO:0000256" key="3">
    <source>
        <dbReference type="ARBA" id="ARBA00022980"/>
    </source>
</evidence>
<dbReference type="GO" id="GO:0019843">
    <property type="term" value="F:rRNA binding"/>
    <property type="evidence" value="ECO:0007669"/>
    <property type="project" value="InterPro"/>
</dbReference>
<dbReference type="SUPFAM" id="SSF56053">
    <property type="entry name" value="Ribosomal protein L6"/>
    <property type="match status" value="2"/>
</dbReference>
<proteinExistence type="inferred from homology"/>
<protein>
    <recommendedName>
        <fullName evidence="5">Large ribosomal subunit protein uL6</fullName>
    </recommendedName>
    <alternativeName>
        <fullName evidence="6">60S ribosomal protein L9</fullName>
    </alternativeName>
</protein>
<evidence type="ECO:0000256" key="6">
    <source>
        <dbReference type="ARBA" id="ARBA00035349"/>
    </source>
</evidence>
<evidence type="ECO:0000256" key="2">
    <source>
        <dbReference type="ARBA" id="ARBA00009356"/>
    </source>
</evidence>
<dbReference type="Gene3D" id="3.30.1490.10">
    <property type="match status" value="1"/>
</dbReference>
<dbReference type="InterPro" id="IPR000702">
    <property type="entry name" value="Ribosomal_uL6-like"/>
</dbReference>
<keyword evidence="3 7" id="KW-0689">Ribosomal protein</keyword>
<dbReference type="AlphaFoldDB" id="A0A7R9FV03"/>
<dbReference type="OrthoDB" id="8300027at2759"/>
<evidence type="ECO:0000256" key="8">
    <source>
        <dbReference type="RuleBase" id="RU003869"/>
    </source>
</evidence>
<name>A0A7R9FV03_9CRUS</name>
<dbReference type="InterPro" id="IPR047863">
    <property type="entry name" value="Ribosomal_uS8_CS"/>
</dbReference>
<accession>A0A7R9FV03</accession>
<evidence type="ECO:0000313" key="10">
    <source>
        <dbReference type="EMBL" id="CAD7255566.1"/>
    </source>
</evidence>
<dbReference type="InterPro" id="IPR000630">
    <property type="entry name" value="Ribosomal_uS8"/>
</dbReference>
<feature type="domain" description="Large ribosomal subunit protein uL6 alpha-beta" evidence="9">
    <location>
        <begin position="151"/>
        <end position="200"/>
    </location>
</feature>
<dbReference type="GO" id="GO:0003735">
    <property type="term" value="F:structural constituent of ribosome"/>
    <property type="evidence" value="ECO:0007669"/>
    <property type="project" value="InterPro"/>
</dbReference>
<dbReference type="NCBIfam" id="TIGR03654">
    <property type="entry name" value="L6_bact"/>
    <property type="match status" value="1"/>
</dbReference>
<keyword evidence="11" id="KW-1185">Reference proteome</keyword>